<dbReference type="RefSeq" id="WP_007622316.1">
    <property type="nucleotide sequence ID" value="NZ_BANX01000023.1"/>
</dbReference>
<dbReference type="STRING" id="1223545.GS4_23_01410"/>
<protein>
    <recommendedName>
        <fullName evidence="4">PPE family domain-containing protein</fullName>
    </recommendedName>
</protein>
<dbReference type="eggNOG" id="ENOG5032D4B">
    <property type="taxonomic scope" value="Bacteria"/>
</dbReference>
<dbReference type="OrthoDB" id="4533212at2"/>
<dbReference type="EMBL" id="BANX01000023">
    <property type="protein sequence ID" value="GAC69344.1"/>
    <property type="molecule type" value="Genomic_DNA"/>
</dbReference>
<feature type="compositionally biased region" description="Gly residues" evidence="1">
    <location>
        <begin position="397"/>
        <end position="420"/>
    </location>
</feature>
<comment type="caution">
    <text evidence="2">The sequence shown here is derived from an EMBL/GenBank/DDBJ whole genome shotgun (WGS) entry which is preliminary data.</text>
</comment>
<feature type="compositionally biased region" description="Gly residues" evidence="1">
    <location>
        <begin position="466"/>
        <end position="478"/>
    </location>
</feature>
<accession>M0QLQ9</accession>
<keyword evidence="3" id="KW-1185">Reference proteome</keyword>
<feature type="region of interest" description="Disordered" evidence="1">
    <location>
        <begin position="454"/>
        <end position="499"/>
    </location>
</feature>
<name>M0QLQ9_9ACTN</name>
<feature type="region of interest" description="Disordered" evidence="1">
    <location>
        <begin position="1"/>
        <end position="37"/>
    </location>
</feature>
<gene>
    <name evidence="2" type="ORF">GS4_23_01410</name>
</gene>
<reference evidence="2 3" key="1">
    <citation type="submission" date="2013-01" db="EMBL/GenBank/DDBJ databases">
        <title>Whole genome shotgun sequence of Gordonia soli NBRC 108243.</title>
        <authorList>
            <person name="Isaki-Nakamura S."/>
            <person name="Hosoyama A."/>
            <person name="Tsuchikane K."/>
            <person name="Ando Y."/>
            <person name="Baba S."/>
            <person name="Ohji S."/>
            <person name="Hamada M."/>
            <person name="Tamura T."/>
            <person name="Yamazoe A."/>
            <person name="Yamazaki S."/>
            <person name="Fujita N."/>
        </authorList>
    </citation>
    <scope>NUCLEOTIDE SEQUENCE [LARGE SCALE GENOMIC DNA]</scope>
    <source>
        <strain evidence="2 3">NBRC 108243</strain>
    </source>
</reference>
<feature type="region of interest" description="Disordered" evidence="1">
    <location>
        <begin position="321"/>
        <end position="355"/>
    </location>
</feature>
<feature type="region of interest" description="Disordered" evidence="1">
    <location>
        <begin position="385"/>
        <end position="440"/>
    </location>
</feature>
<sequence>MSGGDDISSDEAVAQNPFNPERRDPPRRTPQQIPQGVNLDDGRVLDVLDPWDGKKWFWIYDNSLALDPGNVGAVGEAWDTIRREMDAGFKGMQNGMATVLANQWSGSGAAAADQVTKAYVAKGESLNAAISTMKSNLAGLSSTLDSTKFSLPTPEEVRKYVEDIMNNQDIDGTASNKHVTVTLNGEHGKNGLTWQVDTRTGTRAGVYSSVDSSEATRTFYEGIFTAAEKAADERTQGVMKQTFDPGIQESDRNVPFFVGANDPAPSLPPGAPGGAGPGGGGGGGGAPGGGGGGSFGGASGGSGAGKVPDIGQFAAMPVKAGGQSAGGGSNPLGNAASQGMQQVSGLGQSALSQAQNAAKQAQKSITDAQKRALSNKPAGLTSLQKAVEDAKKKAGNLGKGGGGGGAGGGAKGGGGGGASGGSSPLGARATESLAGRETSLAKGLKEAGALERAMAGRGASASSGMPMGGGGAGGGRGAGGEDKEHKANKFLQTTRNGEAILGVPVKAAPVVIKE</sequence>
<feature type="region of interest" description="Disordered" evidence="1">
    <location>
        <begin position="361"/>
        <end position="380"/>
    </location>
</feature>
<feature type="compositionally biased region" description="Low complexity" evidence="1">
    <location>
        <begin position="454"/>
        <end position="465"/>
    </location>
</feature>
<proteinExistence type="predicted"/>
<evidence type="ECO:0000313" key="2">
    <source>
        <dbReference type="EMBL" id="GAC69344.1"/>
    </source>
</evidence>
<feature type="region of interest" description="Disordered" evidence="1">
    <location>
        <begin position="257"/>
        <end position="303"/>
    </location>
</feature>
<organism evidence="2 3">
    <name type="scientific">Gordonia soli NBRC 108243</name>
    <dbReference type="NCBI Taxonomy" id="1223545"/>
    <lineage>
        <taxon>Bacteria</taxon>
        <taxon>Bacillati</taxon>
        <taxon>Actinomycetota</taxon>
        <taxon>Actinomycetes</taxon>
        <taxon>Mycobacteriales</taxon>
        <taxon>Gordoniaceae</taxon>
        <taxon>Gordonia</taxon>
    </lineage>
</organism>
<dbReference type="Proteomes" id="UP000011666">
    <property type="component" value="Unassembled WGS sequence"/>
</dbReference>
<evidence type="ECO:0008006" key="4">
    <source>
        <dbReference type="Google" id="ProtNLM"/>
    </source>
</evidence>
<evidence type="ECO:0000313" key="3">
    <source>
        <dbReference type="Proteomes" id="UP000011666"/>
    </source>
</evidence>
<feature type="compositionally biased region" description="Gly residues" evidence="1">
    <location>
        <begin position="272"/>
        <end position="303"/>
    </location>
</feature>
<dbReference type="Gene3D" id="1.20.1260.20">
    <property type="entry name" value="PPE superfamily"/>
    <property type="match status" value="1"/>
</dbReference>
<dbReference type="AlphaFoldDB" id="M0QLQ9"/>
<dbReference type="InterPro" id="IPR038332">
    <property type="entry name" value="PPE_sf"/>
</dbReference>
<feature type="compositionally biased region" description="Polar residues" evidence="1">
    <location>
        <begin position="331"/>
        <end position="347"/>
    </location>
</feature>
<evidence type="ECO:0000256" key="1">
    <source>
        <dbReference type="SAM" id="MobiDB-lite"/>
    </source>
</evidence>